<organism evidence="2 3">
    <name type="scientific">Thermothielavioides terrestris</name>
    <dbReference type="NCBI Taxonomy" id="2587410"/>
    <lineage>
        <taxon>Eukaryota</taxon>
        <taxon>Fungi</taxon>
        <taxon>Dikarya</taxon>
        <taxon>Ascomycota</taxon>
        <taxon>Pezizomycotina</taxon>
        <taxon>Sordariomycetes</taxon>
        <taxon>Sordariomycetidae</taxon>
        <taxon>Sordariales</taxon>
        <taxon>Chaetomiaceae</taxon>
        <taxon>Thermothielavioides</taxon>
    </lineage>
</organism>
<feature type="compositionally biased region" description="Basic and acidic residues" evidence="1">
    <location>
        <begin position="95"/>
        <end position="119"/>
    </location>
</feature>
<evidence type="ECO:0000313" key="3">
    <source>
        <dbReference type="Proteomes" id="UP000289323"/>
    </source>
</evidence>
<dbReference type="AlphaFoldDB" id="A0A446BFB9"/>
<dbReference type="Proteomes" id="UP000289323">
    <property type="component" value="Unassembled WGS sequence"/>
</dbReference>
<evidence type="ECO:0000256" key="1">
    <source>
        <dbReference type="SAM" id="MobiDB-lite"/>
    </source>
</evidence>
<protein>
    <submittedName>
        <fullName evidence="2">47e9216a-7d77-491e-90fd-ef96de7f9f3f</fullName>
    </submittedName>
</protein>
<gene>
    <name evidence="2" type="ORF">TT172_LOCUS3578</name>
</gene>
<reference evidence="2 3" key="1">
    <citation type="submission" date="2018-04" db="EMBL/GenBank/DDBJ databases">
        <authorList>
            <person name="Huttner S."/>
            <person name="Dainat J."/>
        </authorList>
    </citation>
    <scope>NUCLEOTIDE SEQUENCE [LARGE SCALE GENOMIC DNA]</scope>
</reference>
<dbReference type="EMBL" id="OUUZ01000008">
    <property type="protein sequence ID" value="SPQ21159.1"/>
    <property type="molecule type" value="Genomic_DNA"/>
</dbReference>
<evidence type="ECO:0000313" key="2">
    <source>
        <dbReference type="EMBL" id="SPQ21159.1"/>
    </source>
</evidence>
<feature type="region of interest" description="Disordered" evidence="1">
    <location>
        <begin position="1"/>
        <end position="20"/>
    </location>
</feature>
<feature type="region of interest" description="Disordered" evidence="1">
    <location>
        <begin position="85"/>
        <end position="119"/>
    </location>
</feature>
<sequence length="119" mass="12830">MPASTLSSSRPVPPLAHAHAARATVPARSFASSPAAAAADPPAHRTVDNVRLWWPSEPPARPIVPRPFVPNRNVDDVQLGWDLVGGLEPAPPRGAGEREVPWEEDKEKEIGEEKGRLRG</sequence>
<proteinExistence type="predicted"/>
<name>A0A446BFB9_9PEZI</name>
<accession>A0A446BFB9</accession>